<accession>A0ABT0PZM9</accession>
<evidence type="ECO:0000256" key="1">
    <source>
        <dbReference type="SAM" id="MobiDB-lite"/>
    </source>
</evidence>
<evidence type="ECO:0000313" key="4">
    <source>
        <dbReference type="Proteomes" id="UP001203880"/>
    </source>
</evidence>
<dbReference type="RefSeq" id="WP_249707584.1">
    <property type="nucleotide sequence ID" value="NZ_JAMFMB010000005.1"/>
</dbReference>
<gene>
    <name evidence="3" type="ORF">M3P21_05635</name>
</gene>
<feature type="domain" description="HTH merR-type" evidence="2">
    <location>
        <begin position="10"/>
        <end position="78"/>
    </location>
</feature>
<dbReference type="PROSITE" id="PS50937">
    <property type="entry name" value="HTH_MERR_2"/>
    <property type="match status" value="1"/>
</dbReference>
<evidence type="ECO:0000313" key="3">
    <source>
        <dbReference type="EMBL" id="MCL6283011.1"/>
    </source>
</evidence>
<evidence type="ECO:0000259" key="2">
    <source>
        <dbReference type="PROSITE" id="PS50937"/>
    </source>
</evidence>
<keyword evidence="4" id="KW-1185">Reference proteome</keyword>
<comment type="caution">
    <text evidence="3">The sequence shown here is derived from an EMBL/GenBank/DDBJ whole genome shotgun (WGS) entry which is preliminary data.</text>
</comment>
<dbReference type="Proteomes" id="UP001203880">
    <property type="component" value="Unassembled WGS sequence"/>
</dbReference>
<dbReference type="InterPro" id="IPR009061">
    <property type="entry name" value="DNA-bd_dom_put_sf"/>
</dbReference>
<name>A0ABT0PZM9_9RHOB</name>
<dbReference type="Pfam" id="PF13411">
    <property type="entry name" value="MerR_1"/>
    <property type="match status" value="1"/>
</dbReference>
<dbReference type="InterPro" id="IPR000551">
    <property type="entry name" value="MerR-type_HTH_dom"/>
</dbReference>
<reference evidence="3" key="1">
    <citation type="submission" date="2022-05" db="EMBL/GenBank/DDBJ databases">
        <authorList>
            <person name="Park J.-S."/>
        </authorList>
    </citation>
    <scope>NUCLEOTIDE SEQUENCE</scope>
    <source>
        <strain evidence="3">2012CJ41-6</strain>
    </source>
</reference>
<organism evidence="3 4">
    <name type="scientific">Ruegeria spongiae</name>
    <dbReference type="NCBI Taxonomy" id="2942209"/>
    <lineage>
        <taxon>Bacteria</taxon>
        <taxon>Pseudomonadati</taxon>
        <taxon>Pseudomonadota</taxon>
        <taxon>Alphaproteobacteria</taxon>
        <taxon>Rhodobacterales</taxon>
        <taxon>Roseobacteraceae</taxon>
        <taxon>Ruegeria</taxon>
    </lineage>
</organism>
<dbReference type="CDD" id="cd04765">
    <property type="entry name" value="HTH_MlrA-like_sg2"/>
    <property type="match status" value="1"/>
</dbReference>
<dbReference type="Gene3D" id="1.10.1660.10">
    <property type="match status" value="1"/>
</dbReference>
<dbReference type="SUPFAM" id="SSF46955">
    <property type="entry name" value="Putative DNA-binding domain"/>
    <property type="match status" value="1"/>
</dbReference>
<protein>
    <submittedName>
        <fullName evidence="3">MerR family transcriptional regulator</fullName>
    </submittedName>
</protein>
<dbReference type="SMART" id="SM00422">
    <property type="entry name" value="HTH_MERR"/>
    <property type="match status" value="1"/>
</dbReference>
<feature type="region of interest" description="Disordered" evidence="1">
    <location>
        <begin position="112"/>
        <end position="165"/>
    </location>
</feature>
<dbReference type="EMBL" id="JAMFMB010000005">
    <property type="protein sequence ID" value="MCL6283011.1"/>
    <property type="molecule type" value="Genomic_DNA"/>
</dbReference>
<proteinExistence type="predicted"/>
<sequence length="211" mass="22937">MAKSRDAFRTISEVADWLGVQAHVLRFWESKFTHVKPVKRAGGRRYYRPADMLLLGGIKHLLHDDGMTIKGVQKLLREQGVAHVQGFSQGLDEAAADDVGDSANVIRFEKPAPEAQHPAQIDMDLPPTPAPEVVPESPVSESRESHPAAATPAPAPRIIDRPDPSLEDALSCAPGPLSRLARVARINPVHLPAAAAIARDLQGWIDRQASR</sequence>